<name>I7M448_TETTS</name>
<evidence type="ECO:0000256" key="2">
    <source>
        <dbReference type="ARBA" id="ARBA00022737"/>
    </source>
</evidence>
<feature type="repeat" description="WD" evidence="4">
    <location>
        <begin position="237"/>
        <end position="278"/>
    </location>
</feature>
<keyword evidence="7" id="KW-1185">Reference proteome</keyword>
<dbReference type="RefSeq" id="XP_001025146.1">
    <property type="nucleotide sequence ID" value="XM_001025146.3"/>
</dbReference>
<dbReference type="EMBL" id="GG662435">
    <property type="protein sequence ID" value="EAS04901.1"/>
    <property type="molecule type" value="Genomic_DNA"/>
</dbReference>
<accession>I7M448</accession>
<dbReference type="eggNOG" id="KOG0285">
    <property type="taxonomic scope" value="Eukaryota"/>
</dbReference>
<feature type="repeat" description="WD" evidence="4">
    <location>
        <begin position="447"/>
        <end position="487"/>
    </location>
</feature>
<dbReference type="InterPro" id="IPR045241">
    <property type="entry name" value="Prp46/PLRG1-like"/>
</dbReference>
<sequence length="552" mass="62954">MAGIDQLINQEISDFTLDSVYNSKKMFMSNLGLKVPDFIESTRLKLQVKINDEYKFAYDKQIKEAQKQEEQDILKLAEQFYDQSTESNVLLNEQVQKMQEEKKIKELNAQKRSNIEVVIEQIPEKQIEINKKLSKLPASFLKYGQKAGLDSQTLEKKKEEERLMLTYSGSASTANNQLLSQSERDASKYQIANLSTDNYVKGGEVIDTVRMGSAIARNITKVIKPEWHKPWKLMRVIAGHRGWVRCVTIDPANQFFVTGSNDRTIKFWDLASGQLKLTLTGHTSPVRALVVSDRHPYLFSAAEDKTVRCWDLEMNQVIRNYHGHLSSVHSICIHPTLNLIATGGRDCTIRLWDIRARSQVHVLTGHQHAVGTVISQEFEPQIVSGSYDNYIKTWDIAAGKCMKTLTNHKKPVKSLVFHHKEYTFASGAADNIKVWKCPEGEFLRNISSGNDHIVNSIALNQDNVLVSGCDDGTLKFWDWKSGYNFQTIKQKPQPGSIAAENAIFDMKFDRSQMRLITAECDKTIKVYKEDDEATMESHPINDFKVEYGKQVY</sequence>
<comment type="similarity">
    <text evidence="3">Belongs to the WD repeat PRL1/PRL2 family.</text>
</comment>
<dbReference type="GO" id="GO:0071013">
    <property type="term" value="C:catalytic step 2 spliceosome"/>
    <property type="evidence" value="ECO:0007669"/>
    <property type="project" value="TreeGrafter"/>
</dbReference>
<dbReference type="InParanoid" id="I7M448"/>
<dbReference type="SUPFAM" id="SSF50978">
    <property type="entry name" value="WD40 repeat-like"/>
    <property type="match status" value="1"/>
</dbReference>
<evidence type="ECO:0000313" key="6">
    <source>
        <dbReference type="EMBL" id="EAS04901.1"/>
    </source>
</evidence>
<evidence type="ECO:0000256" key="5">
    <source>
        <dbReference type="SAM" id="Coils"/>
    </source>
</evidence>
<dbReference type="STRING" id="312017.I7M448"/>
<dbReference type="Gene3D" id="2.130.10.10">
    <property type="entry name" value="YVTN repeat-like/Quinoprotein amine dehydrogenase"/>
    <property type="match status" value="1"/>
</dbReference>
<dbReference type="PANTHER" id="PTHR19923:SF0">
    <property type="entry name" value="PLEIOTROPIC REGULATOR 1"/>
    <property type="match status" value="1"/>
</dbReference>
<dbReference type="InterPro" id="IPR015943">
    <property type="entry name" value="WD40/YVTN_repeat-like_dom_sf"/>
</dbReference>
<dbReference type="FunFam" id="2.130.10.10:FF:000012">
    <property type="entry name" value="Putative pleiotropic regulator 1"/>
    <property type="match status" value="1"/>
</dbReference>
<proteinExistence type="inferred from homology"/>
<reference evidence="7" key="1">
    <citation type="journal article" date="2006" name="PLoS Biol.">
        <title>Macronuclear genome sequence of the ciliate Tetrahymena thermophila, a model eukaryote.</title>
        <authorList>
            <person name="Eisen J.A."/>
            <person name="Coyne R.S."/>
            <person name="Wu M."/>
            <person name="Wu D."/>
            <person name="Thiagarajan M."/>
            <person name="Wortman J.R."/>
            <person name="Badger J.H."/>
            <person name="Ren Q."/>
            <person name="Amedeo P."/>
            <person name="Jones K.M."/>
            <person name="Tallon L.J."/>
            <person name="Delcher A.L."/>
            <person name="Salzberg S.L."/>
            <person name="Silva J.C."/>
            <person name="Haas B.J."/>
            <person name="Majoros W.H."/>
            <person name="Farzad M."/>
            <person name="Carlton J.M."/>
            <person name="Smith R.K. Jr."/>
            <person name="Garg J."/>
            <person name="Pearlman R.E."/>
            <person name="Karrer K.M."/>
            <person name="Sun L."/>
            <person name="Manning G."/>
            <person name="Elde N.C."/>
            <person name="Turkewitz A.P."/>
            <person name="Asai D.J."/>
            <person name="Wilkes D.E."/>
            <person name="Wang Y."/>
            <person name="Cai H."/>
            <person name="Collins K."/>
            <person name="Stewart B.A."/>
            <person name="Lee S.R."/>
            <person name="Wilamowska K."/>
            <person name="Weinberg Z."/>
            <person name="Ruzzo W.L."/>
            <person name="Wloga D."/>
            <person name="Gaertig J."/>
            <person name="Frankel J."/>
            <person name="Tsao C.-C."/>
            <person name="Gorovsky M.A."/>
            <person name="Keeling P.J."/>
            <person name="Waller R.F."/>
            <person name="Patron N.J."/>
            <person name="Cherry J.M."/>
            <person name="Stover N.A."/>
            <person name="Krieger C.J."/>
            <person name="del Toro C."/>
            <person name="Ryder H.F."/>
            <person name="Williamson S.C."/>
            <person name="Barbeau R.A."/>
            <person name="Hamilton E.P."/>
            <person name="Orias E."/>
        </authorList>
    </citation>
    <scope>NUCLEOTIDE SEQUENCE [LARGE SCALE GENOMIC DNA]</scope>
    <source>
        <strain evidence="7">SB210</strain>
    </source>
</reference>
<dbReference type="KEGG" id="tet:TTHERM_00684450"/>
<organism evidence="6 7">
    <name type="scientific">Tetrahymena thermophila (strain SB210)</name>
    <dbReference type="NCBI Taxonomy" id="312017"/>
    <lineage>
        <taxon>Eukaryota</taxon>
        <taxon>Sar</taxon>
        <taxon>Alveolata</taxon>
        <taxon>Ciliophora</taxon>
        <taxon>Intramacronucleata</taxon>
        <taxon>Oligohymenophorea</taxon>
        <taxon>Hymenostomatida</taxon>
        <taxon>Tetrahymenina</taxon>
        <taxon>Tetrahymenidae</taxon>
        <taxon>Tetrahymena</taxon>
    </lineage>
</organism>
<protein>
    <submittedName>
        <fullName evidence="6">Pre-mRNA-splicing factor prp46</fullName>
    </submittedName>
</protein>
<dbReference type="InterPro" id="IPR001680">
    <property type="entry name" value="WD40_rpt"/>
</dbReference>
<dbReference type="PANTHER" id="PTHR19923">
    <property type="entry name" value="WD40 REPEAT PROTEINPRL1/PRL2-RELATED"/>
    <property type="match status" value="1"/>
</dbReference>
<dbReference type="OrthoDB" id="10256122at2759"/>
<keyword evidence="5" id="KW-0175">Coiled coil</keyword>
<dbReference type="GO" id="GO:0000398">
    <property type="term" value="P:mRNA splicing, via spliceosome"/>
    <property type="evidence" value="ECO:0007669"/>
    <property type="project" value="InterPro"/>
</dbReference>
<dbReference type="PRINTS" id="PR00320">
    <property type="entry name" value="GPROTEINBRPT"/>
</dbReference>
<evidence type="ECO:0000256" key="4">
    <source>
        <dbReference type="PROSITE-ProRule" id="PRU00221"/>
    </source>
</evidence>
<dbReference type="SMART" id="SM00320">
    <property type="entry name" value="WD40"/>
    <property type="match status" value="7"/>
</dbReference>
<dbReference type="Pfam" id="PF00400">
    <property type="entry name" value="WD40"/>
    <property type="match status" value="6"/>
</dbReference>
<dbReference type="InterPro" id="IPR019775">
    <property type="entry name" value="WD40_repeat_CS"/>
</dbReference>
<dbReference type="OMA" id="CHDRESQ"/>
<dbReference type="PROSITE" id="PS00678">
    <property type="entry name" value="WD_REPEATS_1"/>
    <property type="match status" value="2"/>
</dbReference>
<dbReference type="PROSITE" id="PS50294">
    <property type="entry name" value="WD_REPEATS_REGION"/>
    <property type="match status" value="5"/>
</dbReference>
<evidence type="ECO:0000313" key="7">
    <source>
        <dbReference type="Proteomes" id="UP000009168"/>
    </source>
</evidence>
<dbReference type="GO" id="GO:0071011">
    <property type="term" value="C:precatalytic spliceosome"/>
    <property type="evidence" value="ECO:0007669"/>
    <property type="project" value="TreeGrafter"/>
</dbReference>
<feature type="repeat" description="WD" evidence="4">
    <location>
        <begin position="363"/>
        <end position="404"/>
    </location>
</feature>
<evidence type="ECO:0000256" key="3">
    <source>
        <dbReference type="ARBA" id="ARBA00025726"/>
    </source>
</evidence>
<feature type="repeat" description="WD" evidence="4">
    <location>
        <begin position="321"/>
        <end position="362"/>
    </location>
</feature>
<dbReference type="PROSITE" id="PS50082">
    <property type="entry name" value="WD_REPEATS_2"/>
    <property type="match status" value="5"/>
</dbReference>
<keyword evidence="1 4" id="KW-0853">WD repeat</keyword>
<dbReference type="HOGENOM" id="CLU_000288_72_2_1"/>
<dbReference type="InterPro" id="IPR020472">
    <property type="entry name" value="WD40_PAC1"/>
</dbReference>
<keyword evidence="2" id="KW-0677">Repeat</keyword>
<evidence type="ECO:0000256" key="1">
    <source>
        <dbReference type="ARBA" id="ARBA00022574"/>
    </source>
</evidence>
<feature type="repeat" description="WD" evidence="4">
    <location>
        <begin position="279"/>
        <end position="320"/>
    </location>
</feature>
<dbReference type="CDD" id="cd00200">
    <property type="entry name" value="WD40"/>
    <property type="match status" value="1"/>
</dbReference>
<dbReference type="Proteomes" id="UP000009168">
    <property type="component" value="Unassembled WGS sequence"/>
</dbReference>
<dbReference type="FunCoup" id="I7M448">
    <property type="interactions" value="489"/>
</dbReference>
<feature type="coiled-coil region" evidence="5">
    <location>
        <begin position="51"/>
        <end position="110"/>
    </location>
</feature>
<dbReference type="AlphaFoldDB" id="I7M448"/>
<dbReference type="GO" id="GO:0000974">
    <property type="term" value="C:Prp19 complex"/>
    <property type="evidence" value="ECO:0007669"/>
    <property type="project" value="TreeGrafter"/>
</dbReference>
<dbReference type="GeneID" id="7840406"/>
<gene>
    <name evidence="6" type="ORF">TTHERM_00684450</name>
</gene>
<dbReference type="InterPro" id="IPR036322">
    <property type="entry name" value="WD40_repeat_dom_sf"/>
</dbReference>